<organism evidence="6 7">
    <name type="scientific">Capsella rubella</name>
    <dbReference type="NCBI Taxonomy" id="81985"/>
    <lineage>
        <taxon>Eukaryota</taxon>
        <taxon>Viridiplantae</taxon>
        <taxon>Streptophyta</taxon>
        <taxon>Embryophyta</taxon>
        <taxon>Tracheophyta</taxon>
        <taxon>Spermatophyta</taxon>
        <taxon>Magnoliopsida</taxon>
        <taxon>eudicotyledons</taxon>
        <taxon>Gunneridae</taxon>
        <taxon>Pentapetalae</taxon>
        <taxon>rosids</taxon>
        <taxon>malvids</taxon>
        <taxon>Brassicales</taxon>
        <taxon>Brassicaceae</taxon>
        <taxon>Camelineae</taxon>
        <taxon>Capsella</taxon>
    </lineage>
</organism>
<dbReference type="SMART" id="SM00249">
    <property type="entry name" value="PHD"/>
    <property type="match status" value="3"/>
</dbReference>
<dbReference type="InterPro" id="IPR053192">
    <property type="entry name" value="Vacuole_Formation_Reg"/>
</dbReference>
<feature type="domain" description="Zinc finger PHD-type" evidence="5">
    <location>
        <begin position="305"/>
        <end position="367"/>
    </location>
</feature>
<feature type="non-terminal residue" evidence="6">
    <location>
        <position position="1"/>
    </location>
</feature>
<dbReference type="PANTHER" id="PTHR32410">
    <property type="entry name" value="CYSTEINE/HISTIDINE-RICH C1 DOMAIN FAMILY PROTEIN"/>
    <property type="match status" value="1"/>
</dbReference>
<name>R0GG00_9BRAS</name>
<dbReference type="PANTHER" id="PTHR32410:SF176">
    <property type="entry name" value="CHP-RICH ZINC FINGER PROTEIN-LIKE-RELATED"/>
    <property type="match status" value="1"/>
</dbReference>
<protein>
    <recommendedName>
        <fullName evidence="5">Zinc finger PHD-type domain-containing protein</fullName>
    </recommendedName>
</protein>
<dbReference type="Pfam" id="PF22926">
    <property type="entry name" value="C1-like_CT"/>
    <property type="match status" value="1"/>
</dbReference>
<dbReference type="InterPro" id="IPR054483">
    <property type="entry name" value="DC1-like_CT"/>
</dbReference>
<keyword evidence="4" id="KW-0862">Zinc</keyword>
<dbReference type="OrthoDB" id="989820at2759"/>
<proteinExistence type="predicted"/>
<accession>R0GG00</accession>
<dbReference type="InterPro" id="IPR001965">
    <property type="entry name" value="Znf_PHD"/>
</dbReference>
<dbReference type="Proteomes" id="UP000029121">
    <property type="component" value="Unassembled WGS sequence"/>
</dbReference>
<evidence type="ECO:0000256" key="4">
    <source>
        <dbReference type="ARBA" id="ARBA00022833"/>
    </source>
</evidence>
<evidence type="ECO:0000313" key="7">
    <source>
        <dbReference type="Proteomes" id="UP000029121"/>
    </source>
</evidence>
<evidence type="ECO:0000259" key="5">
    <source>
        <dbReference type="SMART" id="SM00249"/>
    </source>
</evidence>
<dbReference type="SUPFAM" id="SSF57889">
    <property type="entry name" value="Cysteine-rich domain"/>
    <property type="match status" value="4"/>
</dbReference>
<evidence type="ECO:0000256" key="1">
    <source>
        <dbReference type="ARBA" id="ARBA00022723"/>
    </source>
</evidence>
<feature type="domain" description="Zinc finger PHD-type" evidence="5">
    <location>
        <begin position="249"/>
        <end position="289"/>
    </location>
</feature>
<dbReference type="EMBL" id="KB870811">
    <property type="protein sequence ID" value="EOA15679.1"/>
    <property type="molecule type" value="Genomic_DNA"/>
</dbReference>
<dbReference type="AlphaFoldDB" id="R0GG00"/>
<gene>
    <name evidence="6" type="ORF">CARUB_v10006277mg</name>
</gene>
<reference evidence="7" key="1">
    <citation type="journal article" date="2013" name="Nat. Genet.">
        <title>The Capsella rubella genome and the genomic consequences of rapid mating system evolution.</title>
        <authorList>
            <person name="Slotte T."/>
            <person name="Hazzouri K.M."/>
            <person name="Agren J.A."/>
            <person name="Koenig D."/>
            <person name="Maumus F."/>
            <person name="Guo Y.L."/>
            <person name="Steige K."/>
            <person name="Platts A.E."/>
            <person name="Escobar J.S."/>
            <person name="Newman L.K."/>
            <person name="Wang W."/>
            <person name="Mandakova T."/>
            <person name="Vello E."/>
            <person name="Smith L.M."/>
            <person name="Henz S.R."/>
            <person name="Steffen J."/>
            <person name="Takuno S."/>
            <person name="Brandvain Y."/>
            <person name="Coop G."/>
            <person name="Andolfatto P."/>
            <person name="Hu T.T."/>
            <person name="Blanchette M."/>
            <person name="Clark R.M."/>
            <person name="Quesneville H."/>
            <person name="Nordborg M."/>
            <person name="Gaut B.S."/>
            <person name="Lysak M.A."/>
            <person name="Jenkins J."/>
            <person name="Grimwood J."/>
            <person name="Chapman J."/>
            <person name="Prochnik S."/>
            <person name="Shu S."/>
            <person name="Rokhsar D."/>
            <person name="Schmutz J."/>
            <person name="Weigel D."/>
            <person name="Wright S.I."/>
        </authorList>
    </citation>
    <scope>NUCLEOTIDE SEQUENCE [LARGE SCALE GENOMIC DNA]</scope>
    <source>
        <strain evidence="7">cv. Monte Gargano</strain>
    </source>
</reference>
<evidence type="ECO:0000256" key="3">
    <source>
        <dbReference type="ARBA" id="ARBA00022771"/>
    </source>
</evidence>
<keyword evidence="3" id="KW-0863">Zinc-finger</keyword>
<feature type="domain" description="Zinc finger PHD-type" evidence="5">
    <location>
        <begin position="135"/>
        <end position="196"/>
    </location>
</feature>
<dbReference type="InterPro" id="IPR046349">
    <property type="entry name" value="C1-like_sf"/>
</dbReference>
<keyword evidence="7" id="KW-1185">Reference proteome</keyword>
<dbReference type="InterPro" id="IPR004146">
    <property type="entry name" value="DC1"/>
</dbReference>
<dbReference type="GO" id="GO:0008270">
    <property type="term" value="F:zinc ion binding"/>
    <property type="evidence" value="ECO:0007669"/>
    <property type="project" value="UniProtKB-KW"/>
</dbReference>
<keyword evidence="1" id="KW-0479">Metal-binding</keyword>
<dbReference type="Pfam" id="PF03107">
    <property type="entry name" value="C1_2"/>
    <property type="match status" value="4"/>
</dbReference>
<keyword evidence="2" id="KW-0677">Repeat</keyword>
<sequence length="409" mass="47085">YLSTIFCRNPYVCLECGYHGCITLPRVISINRHDHRVSRSYHLGHGDWECGVCREKMHWPFGGFSCKRCPNYAVHSKCATRDDVWDGEELEDEPEEEEEEAPYKEVNENEIIHFSHEEHNLRLGDDNVIDCEKMRCDACILPINSDIFFKCVQCNFFLHKVCASLPRKKRNILHNHKVDLRVRDKPGKYFECIYCLQFFDGFRYTCKNSLKSFTRCSFKIDVRCGSISEPFNHELHPHPLYRTSRETKTCGACGQESDYVLSCTSCKFALGMECATLPRTVKHRCDDHVLSLHFGDGNSKSTQLWCDICEGKTDPRVWFYGCDSCGTTLHIKCVLGDMYYFKPGNKYLGAELVSNDGMTRPFCIVCKNRCMFPSYLKAVVDDSTVEYGCSMGCCTQDTSKGQDELLYTI</sequence>
<evidence type="ECO:0000256" key="2">
    <source>
        <dbReference type="ARBA" id="ARBA00022737"/>
    </source>
</evidence>
<dbReference type="KEGG" id="crb:17880075"/>
<evidence type="ECO:0000313" key="6">
    <source>
        <dbReference type="EMBL" id="EOA15679.1"/>
    </source>
</evidence>